<proteinExistence type="inferred from homology"/>
<dbReference type="GO" id="GO:0016740">
    <property type="term" value="F:transferase activity"/>
    <property type="evidence" value="ECO:0007669"/>
    <property type="project" value="UniProtKB-UniRule"/>
</dbReference>
<dbReference type="GO" id="GO:0046872">
    <property type="term" value="F:metal ion binding"/>
    <property type="evidence" value="ECO:0007669"/>
    <property type="project" value="UniProtKB-UniRule"/>
</dbReference>
<keyword evidence="6 10" id="KW-0274">FAD</keyword>
<keyword evidence="5 10" id="KW-0479">Metal-binding</keyword>
<dbReference type="PANTHER" id="PTHR30040">
    <property type="entry name" value="THIAMINE BIOSYNTHESIS LIPOPROTEIN APBE"/>
    <property type="match status" value="1"/>
</dbReference>
<dbReference type="OrthoDB" id="9778595at2"/>
<dbReference type="PANTHER" id="PTHR30040:SF2">
    <property type="entry name" value="FAD:PROTEIN FMN TRANSFERASE"/>
    <property type="match status" value="1"/>
</dbReference>
<keyword evidence="3 10" id="KW-0285">Flavoprotein</keyword>
<evidence type="ECO:0000256" key="3">
    <source>
        <dbReference type="ARBA" id="ARBA00022630"/>
    </source>
</evidence>
<feature type="binding site" evidence="11">
    <location>
        <position position="266"/>
    </location>
    <ligand>
        <name>Mg(2+)</name>
        <dbReference type="ChEBI" id="CHEBI:18420"/>
    </ligand>
</feature>
<dbReference type="Proteomes" id="UP000003573">
    <property type="component" value="Unassembled WGS sequence"/>
</dbReference>
<dbReference type="EC" id="2.7.1.180" evidence="1 10"/>
<comment type="similarity">
    <text evidence="10">Belongs to the ApbE family.</text>
</comment>
<sequence length="311" mass="35051">MQVQKTLHMMGTTIDILVESDQAKELLTNVCYFLQIYDHRFSANRNDSELMAVNNSAGIKAVQVEPELFELIEIGKNQSLTQPSNLDIAIGSLVKIWHIGFDDARLPSQALIKKQLALINPHDIILDAKEQSIFLAKKDMQIDLGALAKGYIADKLMMYLKEQEVTSAMINLGGNLLVYGSNPNRSQGFWHIGIQNPKLPRNQHIGLLKVYNQSVVTSGIYERHFQTKGEDYHHIFDKKTGYPIKTDMASLTIVSASSLDGEIWTSRLFGLPIPLAFKTINQTDFIEGIIITRENQLLISDGLKHIFTSYY</sequence>
<dbReference type="STRING" id="764298.STRMA_0680"/>
<dbReference type="RefSeq" id="WP_003080169.1">
    <property type="nucleotide sequence ID" value="NZ_AEUW02000001.1"/>
</dbReference>
<keyword evidence="4 10" id="KW-0808">Transferase</keyword>
<keyword evidence="7 10" id="KW-0460">Magnesium</keyword>
<reference evidence="12 13" key="1">
    <citation type="journal article" date="2014" name="Int. J. Syst. Evol. Microbiol.">
        <title>Phylogenomics and the dynamic genome evolution of the genus Streptococcus.</title>
        <authorList>
            <consortium name="The Broad Institute Genome Sequencing Platform"/>
            <person name="Richards V.P."/>
            <person name="Palmer S.R."/>
            <person name="Pavinski Bitar P.D."/>
            <person name="Qin X."/>
            <person name="Weinstock G.M."/>
            <person name="Highlander S.K."/>
            <person name="Town C.D."/>
            <person name="Burne R.A."/>
            <person name="Stanhope M.J."/>
        </authorList>
    </citation>
    <scope>NUCLEOTIDE SEQUENCE [LARGE SCALE GENOMIC DNA]</scope>
    <source>
        <strain evidence="12 13">NCTC 11558</strain>
    </source>
</reference>
<evidence type="ECO:0000256" key="1">
    <source>
        <dbReference type="ARBA" id="ARBA00011955"/>
    </source>
</evidence>
<accession>G5JUD9</accession>
<dbReference type="SUPFAM" id="SSF143631">
    <property type="entry name" value="ApbE-like"/>
    <property type="match status" value="1"/>
</dbReference>
<dbReference type="InterPro" id="IPR003374">
    <property type="entry name" value="ApbE-like_sf"/>
</dbReference>
<gene>
    <name evidence="12" type="ORF">STRMA_0680</name>
</gene>
<keyword evidence="13" id="KW-1185">Reference proteome</keyword>
<dbReference type="eggNOG" id="COG1477">
    <property type="taxonomic scope" value="Bacteria"/>
</dbReference>
<dbReference type="PIRSF" id="PIRSF006268">
    <property type="entry name" value="ApbE"/>
    <property type="match status" value="1"/>
</dbReference>
<comment type="catalytic activity">
    <reaction evidence="9 10">
        <text>L-threonyl-[protein] + FAD = FMN-L-threonyl-[protein] + AMP + H(+)</text>
        <dbReference type="Rhea" id="RHEA:36847"/>
        <dbReference type="Rhea" id="RHEA-COMP:11060"/>
        <dbReference type="Rhea" id="RHEA-COMP:11061"/>
        <dbReference type="ChEBI" id="CHEBI:15378"/>
        <dbReference type="ChEBI" id="CHEBI:30013"/>
        <dbReference type="ChEBI" id="CHEBI:57692"/>
        <dbReference type="ChEBI" id="CHEBI:74257"/>
        <dbReference type="ChEBI" id="CHEBI:456215"/>
        <dbReference type="EC" id="2.7.1.180"/>
    </reaction>
</comment>
<organism evidence="12 13">
    <name type="scientific">Streptococcus macacae NCTC 11558</name>
    <dbReference type="NCBI Taxonomy" id="764298"/>
    <lineage>
        <taxon>Bacteria</taxon>
        <taxon>Bacillati</taxon>
        <taxon>Bacillota</taxon>
        <taxon>Bacilli</taxon>
        <taxon>Lactobacillales</taxon>
        <taxon>Streptococcaceae</taxon>
        <taxon>Streptococcus</taxon>
    </lineage>
</organism>
<evidence type="ECO:0000256" key="8">
    <source>
        <dbReference type="ARBA" id="ARBA00031306"/>
    </source>
</evidence>
<comment type="caution">
    <text evidence="12">The sequence shown here is derived from an EMBL/GenBank/DDBJ whole genome shotgun (WGS) entry which is preliminary data.</text>
</comment>
<evidence type="ECO:0000313" key="13">
    <source>
        <dbReference type="Proteomes" id="UP000003573"/>
    </source>
</evidence>
<evidence type="ECO:0000256" key="7">
    <source>
        <dbReference type="ARBA" id="ARBA00022842"/>
    </source>
</evidence>
<dbReference type="InterPro" id="IPR024932">
    <property type="entry name" value="ApbE"/>
</dbReference>
<dbReference type="Pfam" id="PF02424">
    <property type="entry name" value="ApbE"/>
    <property type="match status" value="1"/>
</dbReference>
<dbReference type="EMBL" id="AEUW02000001">
    <property type="protein sequence ID" value="EHJ52303.1"/>
    <property type="molecule type" value="Genomic_DNA"/>
</dbReference>
<evidence type="ECO:0000256" key="10">
    <source>
        <dbReference type="PIRNR" id="PIRNR006268"/>
    </source>
</evidence>
<comment type="cofactor">
    <cofactor evidence="11">
        <name>Mg(2+)</name>
        <dbReference type="ChEBI" id="CHEBI:18420"/>
    </cofactor>
    <cofactor evidence="11">
        <name>Mn(2+)</name>
        <dbReference type="ChEBI" id="CHEBI:29035"/>
    </cofactor>
    <text evidence="11">Magnesium. Can also use manganese.</text>
</comment>
<evidence type="ECO:0000256" key="4">
    <source>
        <dbReference type="ARBA" id="ARBA00022679"/>
    </source>
</evidence>
<evidence type="ECO:0000256" key="5">
    <source>
        <dbReference type="ARBA" id="ARBA00022723"/>
    </source>
</evidence>
<dbReference type="AlphaFoldDB" id="G5JUD9"/>
<evidence type="ECO:0000256" key="11">
    <source>
        <dbReference type="PIRSR" id="PIRSR006268-2"/>
    </source>
</evidence>
<protein>
    <recommendedName>
        <fullName evidence="2 10">FAD:protein FMN transferase</fullName>
        <ecNumber evidence="1 10">2.7.1.180</ecNumber>
    </recommendedName>
    <alternativeName>
        <fullName evidence="8 10">Flavin transferase</fullName>
    </alternativeName>
</protein>
<dbReference type="Gene3D" id="3.10.520.10">
    <property type="entry name" value="ApbE-like domains"/>
    <property type="match status" value="1"/>
</dbReference>
<feature type="binding site" evidence="11">
    <location>
        <position position="146"/>
    </location>
    <ligand>
        <name>Mg(2+)</name>
        <dbReference type="ChEBI" id="CHEBI:18420"/>
    </ligand>
</feature>
<evidence type="ECO:0000313" key="12">
    <source>
        <dbReference type="EMBL" id="EHJ52303.1"/>
    </source>
</evidence>
<name>G5JUD9_9STRE</name>
<evidence type="ECO:0000256" key="9">
    <source>
        <dbReference type="ARBA" id="ARBA00048540"/>
    </source>
</evidence>
<evidence type="ECO:0000256" key="6">
    <source>
        <dbReference type="ARBA" id="ARBA00022827"/>
    </source>
</evidence>
<evidence type="ECO:0000256" key="2">
    <source>
        <dbReference type="ARBA" id="ARBA00016337"/>
    </source>
</evidence>